<evidence type="ECO:0000313" key="2">
    <source>
        <dbReference type="Proteomes" id="UP000053612"/>
    </source>
</evidence>
<gene>
    <name evidence="1" type="ORF">LMG9449_1678</name>
</gene>
<protein>
    <submittedName>
        <fullName evidence="1">Uncharacterized protein</fullName>
    </submittedName>
</protein>
<dbReference type="Proteomes" id="UP000053612">
    <property type="component" value="Unassembled WGS sequence"/>
</dbReference>
<name>A0A0V8DVJ9_LACLL</name>
<organism evidence="1 2">
    <name type="scientific">Lactococcus lactis subsp. lactis</name>
    <name type="common">Streptococcus lactis</name>
    <dbReference type="NCBI Taxonomy" id="1360"/>
    <lineage>
        <taxon>Bacteria</taxon>
        <taxon>Bacillati</taxon>
        <taxon>Bacillota</taxon>
        <taxon>Bacilli</taxon>
        <taxon>Lactobacillales</taxon>
        <taxon>Streptococcaceae</taxon>
        <taxon>Lactococcus</taxon>
    </lineage>
</organism>
<dbReference type="RefSeq" id="WP_268766143.1">
    <property type="nucleotide sequence ID" value="NZ_LKLS01000136.1"/>
</dbReference>
<dbReference type="EMBL" id="LKLS01000136">
    <property type="protein sequence ID" value="KSU17423.1"/>
    <property type="molecule type" value="Genomic_DNA"/>
</dbReference>
<comment type="caution">
    <text evidence="1">The sequence shown here is derived from an EMBL/GenBank/DDBJ whole genome shotgun (WGS) entry which is preliminary data.</text>
</comment>
<dbReference type="PATRIC" id="fig|1360.109.peg.2833"/>
<sequence>MGTPVCQVVIENEDFTSVLSGTVVWLPSGCRLVSPLLGNNYM</sequence>
<proteinExistence type="predicted"/>
<evidence type="ECO:0000313" key="1">
    <source>
        <dbReference type="EMBL" id="KSU17423.1"/>
    </source>
</evidence>
<dbReference type="AlphaFoldDB" id="A0A0V8DVJ9"/>
<accession>A0A0V8DVJ9</accession>
<reference evidence="2" key="1">
    <citation type="submission" date="2015-10" db="EMBL/GenBank/DDBJ databases">
        <title>Draft Genome Sequences of 11 Lactococcus lactis subspecies cremoris strains.</title>
        <authorList>
            <person name="Wels M."/>
            <person name="Backus L."/>
            <person name="Boekhorst J."/>
            <person name="Dijkstra A."/>
            <person name="Beerthuizen M."/>
            <person name="Kelly W."/>
            <person name="Siezen R."/>
            <person name="Bachmann H."/>
            <person name="Van Hijum S."/>
        </authorList>
    </citation>
    <scope>NUCLEOTIDE SEQUENCE [LARGE SCALE GENOMIC DNA]</scope>
    <source>
        <strain evidence="2">LMG9449</strain>
    </source>
</reference>